<sequence>MMIRPAELAAIKAGTVDLAFRRWARPRVVVGTRMRTAVGLIEVTSVEQVSVTSLRAEDARRAGVSSLAALKQALAARSSDPAWRIGLTYAGPDPREALRATVPDAEEIAAINARLDRLDAASSYGAWTRATLDLIDRFPTVRAPDLAAQVGRETADFKKDVRKLKELGLTESLAIGYLLSPRGEAVVDAGLPAPRVRSPREQGSPLPRTIGAPATRALRELGVTTLEQVADYSAADLGAIHGVGPIAVTRLREAMAEQGLAYRQ</sequence>
<reference evidence="2" key="1">
    <citation type="journal article" date="2019" name="Int. J. Syst. Evol. Microbiol.">
        <title>The Global Catalogue of Microorganisms (GCM) 10K type strain sequencing project: providing services to taxonomists for standard genome sequencing and annotation.</title>
        <authorList>
            <consortium name="The Broad Institute Genomics Platform"/>
            <consortium name="The Broad Institute Genome Sequencing Center for Infectious Disease"/>
            <person name="Wu L."/>
            <person name="Ma J."/>
        </authorList>
    </citation>
    <scope>NUCLEOTIDE SEQUENCE [LARGE SCALE GENOMIC DNA]</scope>
    <source>
        <strain evidence="2">FCH27</strain>
    </source>
</reference>
<dbReference type="Proteomes" id="UP001596524">
    <property type="component" value="Unassembled WGS sequence"/>
</dbReference>
<evidence type="ECO:0008006" key="3">
    <source>
        <dbReference type="Google" id="ProtNLM"/>
    </source>
</evidence>
<evidence type="ECO:0000313" key="1">
    <source>
        <dbReference type="EMBL" id="MFC7362528.1"/>
    </source>
</evidence>
<organism evidence="1 2">
    <name type="scientific">Nocardioides astragali</name>
    <dbReference type="NCBI Taxonomy" id="1776736"/>
    <lineage>
        <taxon>Bacteria</taxon>
        <taxon>Bacillati</taxon>
        <taxon>Actinomycetota</taxon>
        <taxon>Actinomycetes</taxon>
        <taxon>Propionibacteriales</taxon>
        <taxon>Nocardioidaceae</taxon>
        <taxon>Nocardioides</taxon>
    </lineage>
</organism>
<evidence type="ECO:0000313" key="2">
    <source>
        <dbReference type="Proteomes" id="UP001596524"/>
    </source>
</evidence>
<keyword evidence="2" id="KW-1185">Reference proteome</keyword>
<accession>A0ABW2N8C8</accession>
<proteinExistence type="predicted"/>
<gene>
    <name evidence="1" type="ORF">ACFQO6_19825</name>
</gene>
<protein>
    <recommendedName>
        <fullName evidence="3">Helix-hairpin-helix domain-containing protein</fullName>
    </recommendedName>
</protein>
<dbReference type="Gene3D" id="1.10.150.20">
    <property type="entry name" value="5' to 3' exonuclease, C-terminal subdomain"/>
    <property type="match status" value="1"/>
</dbReference>
<dbReference type="RefSeq" id="WP_255889050.1">
    <property type="nucleotide sequence ID" value="NZ_JAFMZM010000001.1"/>
</dbReference>
<name>A0ABW2N8C8_9ACTN</name>
<dbReference type="EMBL" id="JBHTCH010000025">
    <property type="protein sequence ID" value="MFC7362528.1"/>
    <property type="molecule type" value="Genomic_DNA"/>
</dbReference>
<dbReference type="SUPFAM" id="SSF47789">
    <property type="entry name" value="C-terminal domain of RNA polymerase alpha subunit"/>
    <property type="match status" value="1"/>
</dbReference>
<comment type="caution">
    <text evidence="1">The sequence shown here is derived from an EMBL/GenBank/DDBJ whole genome shotgun (WGS) entry which is preliminary data.</text>
</comment>